<dbReference type="EMBL" id="AJ890364">
    <property type="protein sequence ID" value="CAI65624.1"/>
    <property type="molecule type" value="Genomic_DNA"/>
</dbReference>
<gene>
    <name evidence="1" type="ORF">EhV201</name>
</gene>
<sequence>MPSIAFSGISTKPGELEFHVPSVLSKHNRAGLLKSIDFPYSQRTIESSWNKLHYMESIRITPESRSVSVLLTDKESGDRVEMLAMVPLTTNKIIEISTATTDGTIILVTEEPHGFFAPGCFGKEVRNVISSYKSIFPHGTPPFILIHGSNGSVQVDPALFEYNDEYSVKIKYTAIRTEFKLFGKGDHGWMVTPEFPTISMLCQVITNAMNSAIIFNHDDPAARTRMYPGTCSNTHVIESVSGDSLAKALLGYDGVYAGWEEITIPAGMYCYGELDLSKMIAAKMNRWHIDRESSIIFRGVSGYTWNVTLPSGNYGTPEKLAHCIQHMMNMTAKNRKNPYCVRFTLNEGSSHRGKFVFVAAEPFDLLFGDDESIDPSILGFEPVDHIGRNSYMSENDLGAPLMKPNCNVYDVDEIPGTHQIRIGRRTRLAVDGKIRGYSGGTLRLNTVNRTTGAPKCHGMNKGDVVTLTTVMPAPDGATGTKREGFTFRAKNKIMGVVVADENENPDASSLHVSVPSMSWTLGIGSYITIDSQAAPISVALFDPGKNQFFRDSIGASRLGFSNGVSTGQHGVVVSQCAVNLEPRTVDVSFIEGSMTSASTEMYNQNGKSLITQVPSDRSSGPVPQGMVRFNNALQQFKLEFTNPDGSPYHFNHASLSLLMEFDD</sequence>
<organism evidence="1 2">
    <name type="scientific">Emiliania huxleyi virus 86 (isolate United Kingdom/English Channel/1999)</name>
    <name type="common">EhV-86</name>
    <dbReference type="NCBI Taxonomy" id="654925"/>
    <lineage>
        <taxon>Viruses</taxon>
        <taxon>Varidnaviria</taxon>
        <taxon>Bamfordvirae</taxon>
        <taxon>Nucleocytoviricota</taxon>
        <taxon>Megaviricetes</taxon>
        <taxon>Algavirales</taxon>
        <taxon>Phycodnaviridae</taxon>
        <taxon>Coccolithovirus</taxon>
        <taxon>Coccolithovirus huxleyi</taxon>
        <taxon>Emiliania huxleyi virus 86</taxon>
    </lineage>
</organism>
<dbReference type="KEGG" id="vg:3654642"/>
<evidence type="ECO:0000313" key="1">
    <source>
        <dbReference type="EMBL" id="CAI65624.1"/>
    </source>
</evidence>
<dbReference type="RefSeq" id="YP_293955.1">
    <property type="nucleotide sequence ID" value="NC_007346.1"/>
</dbReference>
<name>Q4A2T2_EHV8U</name>
<protein>
    <submittedName>
        <fullName evidence="1">Uncharacterized protein</fullName>
    </submittedName>
</protein>
<keyword evidence="2" id="KW-1185">Reference proteome</keyword>
<dbReference type="GeneID" id="3654642"/>
<reference evidence="1 2" key="1">
    <citation type="journal article" date="2005" name="Science">
        <title>Complete genome sequence and lytic phase transcription profile of a Coccolithovirus.</title>
        <authorList>
            <person name="Wilson W.H."/>
            <person name="Schroeder D.C."/>
            <person name="Allen M.J."/>
            <person name="Holden M.T.G."/>
            <person name="Parkhill J."/>
            <person name="Barrell B.G."/>
            <person name="Churcher C."/>
            <person name="Hamlin N."/>
            <person name="Mungall K."/>
            <person name="Norbertczak H."/>
            <person name="Quail M.A."/>
            <person name="Price C."/>
            <person name="Rabbinowitsch E."/>
            <person name="Walker D."/>
            <person name="Craigon M."/>
            <person name="Roy D."/>
            <person name="Ghazal P."/>
        </authorList>
    </citation>
    <scope>NUCLEOTIDE SEQUENCE [LARGE SCALE GENOMIC DNA]</scope>
    <source>
        <strain evidence="2">Isolate United Kingdom/English Channel/1999</strain>
    </source>
</reference>
<accession>Q4A2T2</accession>
<dbReference type="SMR" id="Q4A2T2"/>
<dbReference type="EMDB" id="EMD-19035"/>
<dbReference type="Proteomes" id="UP000000863">
    <property type="component" value="Segment"/>
</dbReference>
<dbReference type="EMDB" id="EMD-19036"/>
<organismHost>
    <name type="scientific">Emiliania huxleyi</name>
    <name type="common">Coccolithophore</name>
    <name type="synonym">Pontosphaera huxleyi</name>
    <dbReference type="NCBI Taxonomy" id="2903"/>
</organismHost>
<proteinExistence type="predicted"/>
<evidence type="ECO:0000313" key="2">
    <source>
        <dbReference type="Proteomes" id="UP000000863"/>
    </source>
</evidence>